<dbReference type="Proteomes" id="UP000598174">
    <property type="component" value="Unassembled WGS sequence"/>
</dbReference>
<dbReference type="EMBL" id="BOMM01000037">
    <property type="protein sequence ID" value="GIE12174.1"/>
    <property type="molecule type" value="Genomic_DNA"/>
</dbReference>
<dbReference type="RefSeq" id="WP_203818665.1">
    <property type="nucleotide sequence ID" value="NZ_BAAABP010000048.1"/>
</dbReference>
<dbReference type="AlphaFoldDB" id="A0A919J449"/>
<keyword evidence="5" id="KW-1185">Reference proteome</keyword>
<comment type="similarity">
    <text evidence="1">Belongs to the glycosyltransferase 2 family.</text>
</comment>
<feature type="domain" description="Glycosyltransferase 2-like" evidence="3">
    <location>
        <begin position="15"/>
        <end position="115"/>
    </location>
</feature>
<accession>A0A919J449</accession>
<gene>
    <name evidence="4" type="ORF">Afe05nite_40140</name>
</gene>
<feature type="region of interest" description="Disordered" evidence="2">
    <location>
        <begin position="235"/>
        <end position="296"/>
    </location>
</feature>
<evidence type="ECO:0000313" key="5">
    <source>
        <dbReference type="Proteomes" id="UP000598174"/>
    </source>
</evidence>
<dbReference type="CDD" id="cd04179">
    <property type="entry name" value="DPM_DPG-synthase_like"/>
    <property type="match status" value="1"/>
</dbReference>
<feature type="compositionally biased region" description="Basic and acidic residues" evidence="2">
    <location>
        <begin position="264"/>
        <end position="273"/>
    </location>
</feature>
<dbReference type="SUPFAM" id="SSF53448">
    <property type="entry name" value="Nucleotide-diphospho-sugar transferases"/>
    <property type="match status" value="1"/>
</dbReference>
<dbReference type="Gene3D" id="3.90.550.10">
    <property type="entry name" value="Spore Coat Polysaccharide Biosynthesis Protein SpsA, Chain A"/>
    <property type="match status" value="1"/>
</dbReference>
<dbReference type="InterPro" id="IPR029044">
    <property type="entry name" value="Nucleotide-diphossugar_trans"/>
</dbReference>
<organism evidence="4 5">
    <name type="scientific">Paractinoplanes ferrugineus</name>
    <dbReference type="NCBI Taxonomy" id="113564"/>
    <lineage>
        <taxon>Bacteria</taxon>
        <taxon>Bacillati</taxon>
        <taxon>Actinomycetota</taxon>
        <taxon>Actinomycetes</taxon>
        <taxon>Micromonosporales</taxon>
        <taxon>Micromonosporaceae</taxon>
        <taxon>Paractinoplanes</taxon>
    </lineage>
</organism>
<reference evidence="4" key="1">
    <citation type="submission" date="2021-01" db="EMBL/GenBank/DDBJ databases">
        <title>Whole genome shotgun sequence of Actinoplanes ferrugineus NBRC 15555.</title>
        <authorList>
            <person name="Komaki H."/>
            <person name="Tamura T."/>
        </authorList>
    </citation>
    <scope>NUCLEOTIDE SEQUENCE</scope>
    <source>
        <strain evidence="4">NBRC 15555</strain>
    </source>
</reference>
<dbReference type="PANTHER" id="PTHR48090">
    <property type="entry name" value="UNDECAPRENYL-PHOSPHATE 4-DEOXY-4-FORMAMIDO-L-ARABINOSE TRANSFERASE-RELATED"/>
    <property type="match status" value="1"/>
</dbReference>
<dbReference type="InterPro" id="IPR050256">
    <property type="entry name" value="Glycosyltransferase_2"/>
</dbReference>
<evidence type="ECO:0000256" key="2">
    <source>
        <dbReference type="SAM" id="MobiDB-lite"/>
    </source>
</evidence>
<feature type="region of interest" description="Disordered" evidence="2">
    <location>
        <begin position="319"/>
        <end position="363"/>
    </location>
</feature>
<sequence length="363" mass="39479">MRDPGGLALMLRGLPPVDEVIVVSAGPAGDTAAAVRSARPDAMVIRPGRSGSGNALASGVAASSGEVVVTLNGDGSTDPGEIPNYVAALTGGADIALGSRYRPGGRDLTGGRFRRWIDQLLIWVVNALFGTMRTDPGFGYAAFWRDAIERLDLPDPSARHDHAWGDGPEIQPLLAVRPAARGLRVAEVGSVAYPRISRAERAGLRRWVKVITAEYRMRHGRHVAAVDPDAPTVAVRPAWPQSNRQETGEPLWGPPRRRPSPGRDLWRVGENLKPHTSTRPIGPSQPHDWQPSHPGRADVNPRMLEAPLFQPPTKAILKPQSREVGDQRRRLEIYRQRPDLRLINGEGTGGPRSGRLRPVPREP</sequence>
<proteinExistence type="inferred from homology"/>
<evidence type="ECO:0000256" key="1">
    <source>
        <dbReference type="ARBA" id="ARBA00006739"/>
    </source>
</evidence>
<dbReference type="PANTHER" id="PTHR48090:SF7">
    <property type="entry name" value="RFBJ PROTEIN"/>
    <property type="match status" value="1"/>
</dbReference>
<name>A0A919J449_9ACTN</name>
<evidence type="ECO:0000313" key="4">
    <source>
        <dbReference type="EMBL" id="GIE12174.1"/>
    </source>
</evidence>
<dbReference type="Pfam" id="PF00535">
    <property type="entry name" value="Glycos_transf_2"/>
    <property type="match status" value="1"/>
</dbReference>
<comment type="caution">
    <text evidence="4">The sequence shown here is derived from an EMBL/GenBank/DDBJ whole genome shotgun (WGS) entry which is preliminary data.</text>
</comment>
<evidence type="ECO:0000259" key="3">
    <source>
        <dbReference type="Pfam" id="PF00535"/>
    </source>
</evidence>
<feature type="compositionally biased region" description="Basic and acidic residues" evidence="2">
    <location>
        <begin position="320"/>
        <end position="340"/>
    </location>
</feature>
<protein>
    <recommendedName>
        <fullName evidence="3">Glycosyltransferase 2-like domain-containing protein</fullName>
    </recommendedName>
</protein>
<dbReference type="InterPro" id="IPR001173">
    <property type="entry name" value="Glyco_trans_2-like"/>
</dbReference>